<evidence type="ECO:0000259" key="1">
    <source>
        <dbReference type="Pfam" id="PF12476"/>
    </source>
</evidence>
<evidence type="ECO:0000313" key="2">
    <source>
        <dbReference type="EMBL" id="GAJ07821.1"/>
    </source>
</evidence>
<dbReference type="Pfam" id="PF12476">
    <property type="entry name" value="DUF3696"/>
    <property type="match status" value="1"/>
</dbReference>
<name>X1V6D1_9ZZZZ</name>
<dbReference type="EMBL" id="BARW01027973">
    <property type="protein sequence ID" value="GAJ07821.1"/>
    <property type="molecule type" value="Genomic_DNA"/>
</dbReference>
<proteinExistence type="predicted"/>
<feature type="non-terminal residue" evidence="2">
    <location>
        <position position="1"/>
    </location>
</feature>
<comment type="caution">
    <text evidence="2">The sequence shown here is derived from an EMBL/GenBank/DDBJ whole genome shotgun (WGS) entry which is preliminary data.</text>
</comment>
<accession>X1V6D1</accession>
<protein>
    <recommendedName>
        <fullName evidence="1">DUF3696 domain-containing protein</fullName>
    </recommendedName>
</protein>
<organism evidence="2">
    <name type="scientific">marine sediment metagenome</name>
    <dbReference type="NCBI Taxonomy" id="412755"/>
    <lineage>
        <taxon>unclassified sequences</taxon>
        <taxon>metagenomes</taxon>
        <taxon>ecological metagenomes</taxon>
    </lineage>
</organism>
<dbReference type="AlphaFoldDB" id="X1V6D1"/>
<dbReference type="InterPro" id="IPR022532">
    <property type="entry name" value="DUF3696"/>
</dbReference>
<feature type="domain" description="DUF3696" evidence="1">
    <location>
        <begin position="3"/>
        <end position="30"/>
    </location>
</feature>
<gene>
    <name evidence="2" type="ORF">S12H4_45266</name>
</gene>
<reference evidence="2" key="1">
    <citation type="journal article" date="2014" name="Front. Microbiol.">
        <title>High frequency of phylogenetically diverse reductive dehalogenase-homologous genes in deep subseafloor sedimentary metagenomes.</title>
        <authorList>
            <person name="Kawai M."/>
            <person name="Futagami T."/>
            <person name="Toyoda A."/>
            <person name="Takaki Y."/>
            <person name="Nishi S."/>
            <person name="Hori S."/>
            <person name="Arai W."/>
            <person name="Tsubouchi T."/>
            <person name="Morono Y."/>
            <person name="Uchiyama I."/>
            <person name="Ito T."/>
            <person name="Fujiyama A."/>
            <person name="Inagaki F."/>
            <person name="Takami H."/>
        </authorList>
    </citation>
    <scope>NUCLEOTIDE SEQUENCE</scope>
    <source>
        <strain evidence="2">Expedition CK06-06</strain>
    </source>
</reference>
<sequence length="31" mass="3736">ITQIKIDKQGELSKYPKDFMDEWNNQLLKLV</sequence>